<comment type="caution">
    <text evidence="1">The sequence shown here is derived from an EMBL/GenBank/DDBJ whole genome shotgun (WGS) entry which is preliminary data.</text>
</comment>
<accession>A0A0F9C6U7</accession>
<proteinExistence type="predicted"/>
<dbReference type="AlphaFoldDB" id="A0A0F9C6U7"/>
<protein>
    <submittedName>
        <fullName evidence="1">Uncharacterized protein</fullName>
    </submittedName>
</protein>
<gene>
    <name evidence="1" type="ORF">LCGC14_2439520</name>
</gene>
<dbReference type="EMBL" id="LAZR01037505">
    <property type="protein sequence ID" value="KKL22027.1"/>
    <property type="molecule type" value="Genomic_DNA"/>
</dbReference>
<reference evidence="1" key="1">
    <citation type="journal article" date="2015" name="Nature">
        <title>Complex archaea that bridge the gap between prokaryotes and eukaryotes.</title>
        <authorList>
            <person name="Spang A."/>
            <person name="Saw J.H."/>
            <person name="Jorgensen S.L."/>
            <person name="Zaremba-Niedzwiedzka K."/>
            <person name="Martijn J."/>
            <person name="Lind A.E."/>
            <person name="van Eijk R."/>
            <person name="Schleper C."/>
            <person name="Guy L."/>
            <person name="Ettema T.J."/>
        </authorList>
    </citation>
    <scope>NUCLEOTIDE SEQUENCE</scope>
</reference>
<evidence type="ECO:0000313" key="1">
    <source>
        <dbReference type="EMBL" id="KKL22027.1"/>
    </source>
</evidence>
<organism evidence="1">
    <name type="scientific">marine sediment metagenome</name>
    <dbReference type="NCBI Taxonomy" id="412755"/>
    <lineage>
        <taxon>unclassified sequences</taxon>
        <taxon>metagenomes</taxon>
        <taxon>ecological metagenomes</taxon>
    </lineage>
</organism>
<name>A0A0F9C6U7_9ZZZZ</name>
<sequence length="53" mass="5754">MTIKAPTQNVSRGGSIKTSCVFVSTKGSMTPFCVGTYPLIWTETYMLYALKGS</sequence>